<evidence type="ECO:0000256" key="11">
    <source>
        <dbReference type="PIRSR" id="PIRSR605002-2"/>
    </source>
</evidence>
<evidence type="ECO:0000256" key="8">
    <source>
        <dbReference type="ARBA" id="ARBA00022842"/>
    </source>
</evidence>
<dbReference type="GO" id="GO:0006013">
    <property type="term" value="P:mannose metabolic process"/>
    <property type="evidence" value="ECO:0007669"/>
    <property type="project" value="TreeGrafter"/>
</dbReference>
<dbReference type="Gene3D" id="3.40.50.1000">
    <property type="entry name" value="HAD superfamily/HAD-like"/>
    <property type="match status" value="1"/>
</dbReference>
<keyword evidence="7 12" id="KW-0479">Metal-binding</keyword>
<feature type="binding site" evidence="12">
    <location>
        <position position="68"/>
    </location>
    <ligand>
        <name>Mg(2+)</name>
        <dbReference type="ChEBI" id="CHEBI:18420"/>
        <label>1</label>
    </ligand>
</feature>
<dbReference type="GO" id="GO:0005829">
    <property type="term" value="C:cytosol"/>
    <property type="evidence" value="ECO:0007669"/>
    <property type="project" value="TreeGrafter"/>
</dbReference>
<dbReference type="FunFam" id="3.30.1240.20:FF:000001">
    <property type="entry name" value="Phosphomannomutase"/>
    <property type="match status" value="1"/>
</dbReference>
<evidence type="ECO:0000256" key="5">
    <source>
        <dbReference type="ARBA" id="ARBA00012730"/>
    </source>
</evidence>
<dbReference type="PANTHER" id="PTHR10466:SF0">
    <property type="entry name" value="PHOSPHOMANNOMUTASE"/>
    <property type="match status" value="1"/>
</dbReference>
<dbReference type="InterPro" id="IPR029052">
    <property type="entry name" value="Metallo-depent_PP-like"/>
</dbReference>
<feature type="binding site" evidence="11">
    <location>
        <position position="77"/>
    </location>
    <ligand>
        <name>alpha-D-mannose 1-phosphate</name>
        <dbReference type="ChEBI" id="CHEBI:58409"/>
    </ligand>
</feature>
<feature type="binding site" evidence="12">
    <location>
        <position position="282"/>
    </location>
    <ligand>
        <name>Mg(2+)</name>
        <dbReference type="ChEBI" id="CHEBI:18420"/>
        <label>1</label>
    </ligand>
</feature>
<dbReference type="CDD" id="cd02585">
    <property type="entry name" value="HAD_PMM"/>
    <property type="match status" value="1"/>
</dbReference>
<keyword evidence="15" id="KW-1185">Reference proteome</keyword>
<evidence type="ECO:0000256" key="1">
    <source>
        <dbReference type="ARBA" id="ARBA00004496"/>
    </source>
</evidence>
<evidence type="ECO:0000256" key="7">
    <source>
        <dbReference type="ARBA" id="ARBA00022723"/>
    </source>
</evidence>
<feature type="binding site" evidence="11">
    <location>
        <position position="199"/>
    </location>
    <ligand>
        <name>alpha-D-mannose 1-phosphate</name>
        <dbReference type="ChEBI" id="CHEBI:58409"/>
    </ligand>
</feature>
<dbReference type="SUPFAM" id="SSF56784">
    <property type="entry name" value="HAD-like"/>
    <property type="match status" value="1"/>
</dbReference>
<dbReference type="EMBL" id="AJVK01013276">
    <property type="status" value="NOT_ANNOTATED_CDS"/>
    <property type="molecule type" value="Genomic_DNA"/>
</dbReference>
<evidence type="ECO:0000256" key="13">
    <source>
        <dbReference type="RuleBase" id="RU361118"/>
    </source>
</evidence>
<comment type="catalytic activity">
    <reaction evidence="13">
        <text>alpha-D-mannose 1-phosphate = D-mannose 6-phosphate</text>
        <dbReference type="Rhea" id="RHEA:11140"/>
        <dbReference type="ChEBI" id="CHEBI:58409"/>
        <dbReference type="ChEBI" id="CHEBI:58735"/>
        <dbReference type="EC" id="5.4.2.8"/>
    </reaction>
</comment>
<proteinExistence type="inferred from homology"/>
<dbReference type="GO" id="GO:0046872">
    <property type="term" value="F:metal ion binding"/>
    <property type="evidence" value="ECO:0007669"/>
    <property type="project" value="UniProtKB-KW"/>
</dbReference>
<organism evidence="14 15">
    <name type="scientific">Phlebotomus papatasi</name>
    <name type="common">Sandfly</name>
    <dbReference type="NCBI Taxonomy" id="29031"/>
    <lineage>
        <taxon>Eukaryota</taxon>
        <taxon>Metazoa</taxon>
        <taxon>Ecdysozoa</taxon>
        <taxon>Arthropoda</taxon>
        <taxon>Hexapoda</taxon>
        <taxon>Insecta</taxon>
        <taxon>Pterygota</taxon>
        <taxon>Neoptera</taxon>
        <taxon>Endopterygota</taxon>
        <taxon>Diptera</taxon>
        <taxon>Nematocera</taxon>
        <taxon>Psychodoidea</taxon>
        <taxon>Psychodidae</taxon>
        <taxon>Phlebotomus</taxon>
        <taxon>Phlebotomus</taxon>
    </lineage>
</organism>
<feature type="binding site" evidence="12">
    <location>
        <position position="280"/>
    </location>
    <ligand>
        <name>Mg(2+)</name>
        <dbReference type="ChEBI" id="CHEBI:18420"/>
        <label>1</label>
    </ligand>
</feature>
<dbReference type="InterPro" id="IPR043169">
    <property type="entry name" value="PMM_cap"/>
</dbReference>
<comment type="cofactor">
    <cofactor evidence="12">
        <name>Mg(2+)</name>
        <dbReference type="ChEBI" id="CHEBI:18420"/>
    </cofactor>
</comment>
<dbReference type="NCBIfam" id="TIGR01484">
    <property type="entry name" value="HAD-SF-IIB"/>
    <property type="match status" value="1"/>
</dbReference>
<evidence type="ECO:0000256" key="6">
    <source>
        <dbReference type="ARBA" id="ARBA00022490"/>
    </source>
</evidence>
<keyword evidence="9 13" id="KW-0413">Isomerase</keyword>
<evidence type="ECO:0000256" key="3">
    <source>
        <dbReference type="ARBA" id="ARBA00009736"/>
    </source>
</evidence>
<name>A0A1B0DAD9_PHLPP</name>
<dbReference type="SFLD" id="SFLDS00003">
    <property type="entry name" value="Haloacid_Dehalogenase"/>
    <property type="match status" value="1"/>
</dbReference>
<keyword evidence="8 12" id="KW-0460">Magnesium</keyword>
<evidence type="ECO:0000313" key="15">
    <source>
        <dbReference type="Proteomes" id="UP000092462"/>
    </source>
</evidence>
<feature type="binding site" evidence="12">
    <location>
        <position position="285"/>
    </location>
    <ligand>
        <name>Mg(2+)</name>
        <dbReference type="ChEBI" id="CHEBI:18420"/>
        <label>1</label>
    </ligand>
</feature>
<comment type="function">
    <text evidence="13">Involved in the synthesis of the GDP-mannose and dolichol-phosphate-mannose required for a number of critical mannosyl transfer reactions.</text>
</comment>
<evidence type="ECO:0000256" key="4">
    <source>
        <dbReference type="ARBA" id="ARBA00011738"/>
    </source>
</evidence>
<feature type="active site" description="Proton donor/acceptor" evidence="10">
    <location>
        <position position="70"/>
    </location>
</feature>
<comment type="similarity">
    <text evidence="3 13">Belongs to the eukaryotic PMM family.</text>
</comment>
<evidence type="ECO:0000256" key="12">
    <source>
        <dbReference type="PIRSR" id="PIRSR605002-3"/>
    </source>
</evidence>
<feature type="binding site" evidence="11">
    <location>
        <position position="181"/>
    </location>
    <ligand>
        <name>alpha-D-mannose 1-phosphate</name>
        <dbReference type="ChEBI" id="CHEBI:58409"/>
    </ligand>
</feature>
<dbReference type="InterPro" id="IPR036412">
    <property type="entry name" value="HAD-like_sf"/>
</dbReference>
<feature type="binding site" evidence="12">
    <location>
        <position position="70"/>
    </location>
    <ligand>
        <name>Mg(2+)</name>
        <dbReference type="ChEBI" id="CHEBI:18420"/>
        <label>1</label>
    </ligand>
</feature>
<feature type="binding site" evidence="12">
    <location>
        <position position="268"/>
    </location>
    <ligand>
        <name>Mg(2+)</name>
        <dbReference type="ChEBI" id="CHEBI:18420"/>
        <label>1</label>
    </ligand>
</feature>
<dbReference type="GO" id="GO:0004615">
    <property type="term" value="F:phosphomannomutase activity"/>
    <property type="evidence" value="ECO:0007669"/>
    <property type="project" value="UniProtKB-EC"/>
</dbReference>
<dbReference type="InterPro" id="IPR005002">
    <property type="entry name" value="PMM"/>
</dbReference>
<protein>
    <recommendedName>
        <fullName evidence="5 13">Phosphomannomutase</fullName>
        <ecNumber evidence="5 13">5.4.2.8</ecNumber>
    </recommendedName>
</protein>
<evidence type="ECO:0000256" key="2">
    <source>
        <dbReference type="ARBA" id="ARBA00004699"/>
    </source>
</evidence>
<comment type="pathway">
    <text evidence="2 13">Nucleotide-sugar biosynthesis; GDP-alpha-D-mannose biosynthesis; alpha-D-mannose 1-phosphate from D-fructose 6-phosphate: step 2/2.</text>
</comment>
<dbReference type="SUPFAM" id="SSF56300">
    <property type="entry name" value="Metallo-dependent phosphatases"/>
    <property type="match status" value="1"/>
</dbReference>
<accession>A0A1B0DAD9</accession>
<evidence type="ECO:0000256" key="10">
    <source>
        <dbReference type="PIRSR" id="PIRSR605002-1"/>
    </source>
</evidence>
<dbReference type="Pfam" id="PF03332">
    <property type="entry name" value="PMM"/>
    <property type="match status" value="1"/>
</dbReference>
<feature type="binding site" evidence="11">
    <location>
        <position position="239"/>
    </location>
    <ligand>
        <name>alpha-D-mannose 1-phosphate</name>
        <dbReference type="ChEBI" id="CHEBI:58409"/>
    </ligand>
</feature>
<dbReference type="EnsemblMetazoa" id="PPAI004644-RA">
    <property type="protein sequence ID" value="PPAI004644-PA"/>
    <property type="gene ID" value="PPAI004644"/>
</dbReference>
<dbReference type="GO" id="GO:0009298">
    <property type="term" value="P:GDP-mannose biosynthetic process"/>
    <property type="evidence" value="ECO:0007669"/>
    <property type="project" value="InterPro"/>
</dbReference>
<dbReference type="EC" id="5.4.2.8" evidence="5 13"/>
<dbReference type="Gene3D" id="3.30.1240.20">
    <property type="match status" value="1"/>
</dbReference>
<dbReference type="GO" id="GO:0006487">
    <property type="term" value="P:protein N-linked glycosylation"/>
    <property type="evidence" value="ECO:0007669"/>
    <property type="project" value="TreeGrafter"/>
</dbReference>
<sequence>MYVCRYLKKTFREVLDHTRPQIIPFLGDLFDEGSVATNDEYSAYLRRFHHIFHTDSSIMREEILLLFDVDGTLTLPRSVIDPNFETFLYESIRPRATIGIVGGADLDKMFEQLNGQKILQEFDYIFPENGLVQIKNGIEVGKQSLINHLGEATIQRFINYVLRYLADLEVPIKRGTFLEFRNGMMNICPVGRQCSWSERQLFAEYDRKHGVREKMIRNLREEFADVDLTYSIGGQISFDVFPRGWDKTYCLDFVIKDGAYKEIHFFGDKTDPGGNDHEIFTDSRTIGHKKIYVPGDNDIGGENGEIVTPTKLNRFRSTFHTRHTYSRHNLHFFEANRITREIPQPSTPPEPPYSAQKRFVVSHMSLLFYNDAFQERVLHYVKPHVIFTGHLHRSLFIRKSLKFTEFTRAHPLNANAERHIVNSFDLRESHETFLEIMVPTCSYRMGERNIGFGYAVVDGDDLLYTVLWSVDRFSQLFLYLIYLLICFILLTMKLIFTCSIFATKKLQRLRITYTKV</sequence>
<evidence type="ECO:0000313" key="14">
    <source>
        <dbReference type="EnsemblMetazoa" id="PPAI004644-PA"/>
    </source>
</evidence>
<feature type="binding site" evidence="11">
    <location>
        <position position="237"/>
    </location>
    <ligand>
        <name>alpha-D-mannose 1-phosphate</name>
        <dbReference type="ChEBI" id="CHEBI:58409"/>
    </ligand>
</feature>
<comment type="subcellular location">
    <subcellularLocation>
        <location evidence="1 13">Cytoplasm</location>
    </subcellularLocation>
</comment>
<dbReference type="PANTHER" id="PTHR10466">
    <property type="entry name" value="PHOSPHOMANNOMUTASE"/>
    <property type="match status" value="1"/>
</dbReference>
<dbReference type="EMBL" id="AJVK01013277">
    <property type="status" value="NOT_ANNOTATED_CDS"/>
    <property type="molecule type" value="Genomic_DNA"/>
</dbReference>
<evidence type="ECO:0000256" key="9">
    <source>
        <dbReference type="ARBA" id="ARBA00023235"/>
    </source>
</evidence>
<dbReference type="Proteomes" id="UP000092462">
    <property type="component" value="Unassembled WGS sequence"/>
</dbReference>
<dbReference type="SFLD" id="SFLDG01143">
    <property type="entry name" value="C2.B.3:_Phosphomannomutase_Lik"/>
    <property type="match status" value="1"/>
</dbReference>
<dbReference type="SFLD" id="SFLDG01140">
    <property type="entry name" value="C2.B:_Phosphomannomutase_and_P"/>
    <property type="match status" value="1"/>
</dbReference>
<feature type="binding site" evidence="11">
    <location>
        <position position="192"/>
    </location>
    <ligand>
        <name>alpha-D-mannose 1-phosphate</name>
        <dbReference type="ChEBI" id="CHEBI:58409"/>
    </ligand>
</feature>
<comment type="subunit">
    <text evidence="4 13">Homodimer.</text>
</comment>
<dbReference type="AlphaFoldDB" id="A0A1B0DAD9"/>
<dbReference type="VEuPathDB" id="VectorBase:PPAPM1_000103"/>
<dbReference type="InterPro" id="IPR023214">
    <property type="entry name" value="HAD_sf"/>
</dbReference>
<keyword evidence="6 13" id="KW-0963">Cytoplasm</keyword>
<feature type="active site" description="Nucleophile" evidence="10">
    <location>
        <position position="68"/>
    </location>
</feature>
<dbReference type="InterPro" id="IPR006379">
    <property type="entry name" value="HAD-SF_hydro_IIB"/>
</dbReference>
<dbReference type="VEuPathDB" id="VectorBase:PPAI004644"/>
<reference evidence="14" key="1">
    <citation type="submission" date="2022-08" db="UniProtKB">
        <authorList>
            <consortium name="EnsemblMetazoa"/>
        </authorList>
    </citation>
    <scope>IDENTIFICATION</scope>
    <source>
        <strain evidence="14">Israel</strain>
    </source>
</reference>